<reference evidence="2 3" key="1">
    <citation type="submission" date="2020-08" db="EMBL/GenBank/DDBJ databases">
        <title>Lysobacter sp. II4 sp. nov., isolated from soil.</title>
        <authorList>
            <person name="Woo C.Y."/>
            <person name="Kim J."/>
        </authorList>
    </citation>
    <scope>NUCLEOTIDE SEQUENCE [LARGE SCALE GENOMIC DNA]</scope>
    <source>
        <strain evidence="2 3">II4</strain>
    </source>
</reference>
<feature type="transmembrane region" description="Helical" evidence="1">
    <location>
        <begin position="67"/>
        <end position="85"/>
    </location>
</feature>
<dbReference type="EMBL" id="CP060820">
    <property type="protein sequence ID" value="QNP41083.1"/>
    <property type="molecule type" value="Genomic_DNA"/>
</dbReference>
<evidence type="ECO:0000313" key="2">
    <source>
        <dbReference type="EMBL" id="QNP41083.1"/>
    </source>
</evidence>
<evidence type="ECO:0000313" key="3">
    <source>
        <dbReference type="Proteomes" id="UP000516018"/>
    </source>
</evidence>
<feature type="transmembrane region" description="Helical" evidence="1">
    <location>
        <begin position="44"/>
        <end position="61"/>
    </location>
</feature>
<dbReference type="KEGG" id="lsx:H8B22_02320"/>
<keyword evidence="1" id="KW-1133">Transmembrane helix</keyword>
<sequence>MAASALPALLPYAMTAGIGLMYYRRIRRQFGRQPWQPRRTMVRMALLALVLASLVLAGVFVPGAAPAVAAGTAAGLLLGVYGMSLTRVDLVDGQRSYVPNPWIGGALSLLLVGRLAWRLLHGGLMAAQPPATGASPLTLGLAATLIGYYLSYSIVLTLRMRRLAS</sequence>
<keyword evidence="1" id="KW-0812">Transmembrane</keyword>
<dbReference type="Proteomes" id="UP000516018">
    <property type="component" value="Chromosome"/>
</dbReference>
<dbReference type="RefSeq" id="WP_187712519.1">
    <property type="nucleotide sequence ID" value="NZ_CP060820.1"/>
</dbReference>
<name>A0A7H0FYG7_9GAMM</name>
<feature type="transmembrane region" description="Helical" evidence="1">
    <location>
        <begin position="97"/>
        <end position="117"/>
    </location>
</feature>
<organism evidence="2 3">
    <name type="scientific">Agrilutibacter terrestris</name>
    <dbReference type="NCBI Taxonomy" id="2865112"/>
    <lineage>
        <taxon>Bacteria</taxon>
        <taxon>Pseudomonadati</taxon>
        <taxon>Pseudomonadota</taxon>
        <taxon>Gammaproteobacteria</taxon>
        <taxon>Lysobacterales</taxon>
        <taxon>Lysobacteraceae</taxon>
        <taxon>Agrilutibacter</taxon>
    </lineage>
</organism>
<evidence type="ECO:0000256" key="1">
    <source>
        <dbReference type="SAM" id="Phobius"/>
    </source>
</evidence>
<dbReference type="InterPro" id="IPR058247">
    <property type="entry name" value="DUF1453"/>
</dbReference>
<gene>
    <name evidence="2" type="ORF">H8B22_02320</name>
</gene>
<keyword evidence="1" id="KW-0472">Membrane</keyword>
<evidence type="ECO:0008006" key="4">
    <source>
        <dbReference type="Google" id="ProtNLM"/>
    </source>
</evidence>
<dbReference type="Pfam" id="PF07301">
    <property type="entry name" value="DUF1453"/>
    <property type="match status" value="1"/>
</dbReference>
<proteinExistence type="predicted"/>
<protein>
    <recommendedName>
        <fullName evidence="4">DUF1453 domain-containing protein</fullName>
    </recommendedName>
</protein>
<feature type="transmembrane region" description="Helical" evidence="1">
    <location>
        <begin position="137"/>
        <end position="158"/>
    </location>
</feature>
<dbReference type="AlphaFoldDB" id="A0A7H0FYG7"/>
<keyword evidence="3" id="KW-1185">Reference proteome</keyword>
<feature type="transmembrane region" description="Helical" evidence="1">
    <location>
        <begin position="6"/>
        <end position="23"/>
    </location>
</feature>
<accession>A0A7H0FYG7</accession>